<dbReference type="FunFam" id="3.30.450.40:FF:000008">
    <property type="entry name" value="GAF domain-containing proteins"/>
    <property type="match status" value="1"/>
</dbReference>
<evidence type="ECO:0000313" key="3">
    <source>
        <dbReference type="EMBL" id="TXR51882.1"/>
    </source>
</evidence>
<dbReference type="GO" id="GO:0033745">
    <property type="term" value="F:L-methionine-(R)-S-oxide reductase activity"/>
    <property type="evidence" value="ECO:0007669"/>
    <property type="project" value="TreeGrafter"/>
</dbReference>
<comment type="caution">
    <text evidence="3">The sequence shown here is derived from an EMBL/GenBank/DDBJ whole genome shotgun (WGS) entry which is preliminary data.</text>
</comment>
<sequence length="160" mass="17584">MAETLDYDPSASTELQYDQLQTQLQALCHGEQDLTANLANIAAAMRQTFGFFWVGFYVVKEAQLVLGPFQGDIACTRIGYGKGVCGTAWKNKSLQWVPDVDAFDGHIVCSSASRSEVVAPILKDGEVVAVLDIDSDQLDDFTEQDVQGIQRLSDWIATLF</sequence>
<dbReference type="Proteomes" id="UP000321764">
    <property type="component" value="Unassembled WGS sequence"/>
</dbReference>
<comment type="similarity">
    <text evidence="1">Belongs to the free Met sulfoxide reductase family.</text>
</comment>
<dbReference type="PANTHER" id="PTHR21021:SF15">
    <property type="entry name" value="FREE METHIONINE-R-SULFOXIDE REDUCTASE"/>
    <property type="match status" value="1"/>
</dbReference>
<protein>
    <submittedName>
        <fullName evidence="3">GAF domain-containing protein</fullName>
    </submittedName>
</protein>
<dbReference type="RefSeq" id="WP_147714479.1">
    <property type="nucleotide sequence ID" value="NZ_VKAD01000002.1"/>
</dbReference>
<dbReference type="AlphaFoldDB" id="A0A5C8Z155"/>
<dbReference type="SMART" id="SM00065">
    <property type="entry name" value="GAF"/>
    <property type="match status" value="1"/>
</dbReference>
<dbReference type="SUPFAM" id="SSF55781">
    <property type="entry name" value="GAF domain-like"/>
    <property type="match status" value="1"/>
</dbReference>
<dbReference type="OrthoDB" id="9796252at2"/>
<evidence type="ECO:0000313" key="4">
    <source>
        <dbReference type="Proteomes" id="UP000321764"/>
    </source>
</evidence>
<name>A0A5C8Z155_9GAMM</name>
<dbReference type="InterPro" id="IPR003018">
    <property type="entry name" value="GAF"/>
</dbReference>
<proteinExistence type="inferred from homology"/>
<organism evidence="3 4">
    <name type="scientific">Reinekea thalattae</name>
    <dbReference type="NCBI Taxonomy" id="2593301"/>
    <lineage>
        <taxon>Bacteria</taxon>
        <taxon>Pseudomonadati</taxon>
        <taxon>Pseudomonadota</taxon>
        <taxon>Gammaproteobacteria</taxon>
        <taxon>Oceanospirillales</taxon>
        <taxon>Saccharospirillaceae</taxon>
        <taxon>Reinekea</taxon>
    </lineage>
</organism>
<evidence type="ECO:0000256" key="1">
    <source>
        <dbReference type="ARBA" id="ARBA00038454"/>
    </source>
</evidence>
<dbReference type="Gene3D" id="3.30.450.40">
    <property type="match status" value="1"/>
</dbReference>
<dbReference type="PANTHER" id="PTHR21021">
    <property type="entry name" value="GAF/PUTATIVE CYTOSKELETAL PROTEIN"/>
    <property type="match status" value="1"/>
</dbReference>
<reference evidence="3 4" key="1">
    <citation type="submission" date="2019-07" db="EMBL/GenBank/DDBJ databases">
        <title>Reinekea sp. strain SSH23 genome sequencing and assembly.</title>
        <authorList>
            <person name="Kim I."/>
        </authorList>
    </citation>
    <scope>NUCLEOTIDE SEQUENCE [LARGE SCALE GENOMIC DNA]</scope>
    <source>
        <strain evidence="3 4">SSH23</strain>
    </source>
</reference>
<dbReference type="EMBL" id="VKAD01000002">
    <property type="protein sequence ID" value="TXR51882.1"/>
    <property type="molecule type" value="Genomic_DNA"/>
</dbReference>
<dbReference type="InterPro" id="IPR051330">
    <property type="entry name" value="Phosphatase_reg/MetRdx"/>
</dbReference>
<keyword evidence="4" id="KW-1185">Reference proteome</keyword>
<gene>
    <name evidence="3" type="ORF">FME95_10665</name>
</gene>
<accession>A0A5C8Z155</accession>
<feature type="domain" description="GAF" evidence="2">
    <location>
        <begin position="33"/>
        <end position="160"/>
    </location>
</feature>
<evidence type="ECO:0000259" key="2">
    <source>
        <dbReference type="SMART" id="SM00065"/>
    </source>
</evidence>
<dbReference type="Pfam" id="PF13185">
    <property type="entry name" value="GAF_2"/>
    <property type="match status" value="1"/>
</dbReference>
<dbReference type="GO" id="GO:0005829">
    <property type="term" value="C:cytosol"/>
    <property type="evidence" value="ECO:0007669"/>
    <property type="project" value="TreeGrafter"/>
</dbReference>
<dbReference type="InterPro" id="IPR029016">
    <property type="entry name" value="GAF-like_dom_sf"/>
</dbReference>